<dbReference type="Proteomes" id="UP001157167">
    <property type="component" value="Unassembled WGS sequence"/>
</dbReference>
<proteinExistence type="predicted"/>
<evidence type="ECO:0000313" key="2">
    <source>
        <dbReference type="Proteomes" id="UP001157167"/>
    </source>
</evidence>
<evidence type="ECO:0000313" key="1">
    <source>
        <dbReference type="EMBL" id="GLT24016.1"/>
    </source>
</evidence>
<keyword evidence="2" id="KW-1185">Reference proteome</keyword>
<name>A0ABQ6FHU4_9RHOO</name>
<protein>
    <recommendedName>
        <fullName evidence="3">Small CPxCG-related zinc finger protein</fullName>
    </recommendedName>
</protein>
<dbReference type="RefSeq" id="WP_284189180.1">
    <property type="nucleotide sequence ID" value="NZ_BSPX01000069.1"/>
</dbReference>
<comment type="caution">
    <text evidence="1">The sequence shown here is derived from an EMBL/GenBank/DDBJ whole genome shotgun (WGS) entry which is preliminary data.</text>
</comment>
<accession>A0ABQ6FHU4</accession>
<organism evidence="1 2">
    <name type="scientific">Zoogloea oryzae</name>
    <dbReference type="NCBI Taxonomy" id="310767"/>
    <lineage>
        <taxon>Bacteria</taxon>
        <taxon>Pseudomonadati</taxon>
        <taxon>Pseudomonadota</taxon>
        <taxon>Betaproteobacteria</taxon>
        <taxon>Rhodocyclales</taxon>
        <taxon>Zoogloeaceae</taxon>
        <taxon>Zoogloea</taxon>
    </lineage>
</organism>
<evidence type="ECO:0008006" key="3">
    <source>
        <dbReference type="Google" id="ProtNLM"/>
    </source>
</evidence>
<gene>
    <name evidence="1" type="ORF">GCM10007933_34870</name>
</gene>
<dbReference type="EMBL" id="BSPX01000069">
    <property type="protein sequence ID" value="GLT24016.1"/>
    <property type="molecule type" value="Genomic_DNA"/>
</dbReference>
<reference evidence="2" key="1">
    <citation type="journal article" date="2019" name="Int. J. Syst. Evol. Microbiol.">
        <title>The Global Catalogue of Microorganisms (GCM) 10K type strain sequencing project: providing services to taxonomists for standard genome sequencing and annotation.</title>
        <authorList>
            <consortium name="The Broad Institute Genomics Platform"/>
            <consortium name="The Broad Institute Genome Sequencing Center for Infectious Disease"/>
            <person name="Wu L."/>
            <person name="Ma J."/>
        </authorList>
    </citation>
    <scope>NUCLEOTIDE SEQUENCE [LARGE SCALE GENOMIC DNA]</scope>
    <source>
        <strain evidence="2">NBRC 102407</strain>
    </source>
</reference>
<sequence>MPRFICPHCHSPVDPASMDFATGPGAYYRVCPVCDEAVLVALAAGLHAAEPEPAARNAPEPELAR</sequence>